<name>A0AAN9F403_CLITE</name>
<feature type="transmembrane region" description="Helical" evidence="1">
    <location>
        <begin position="6"/>
        <end position="25"/>
    </location>
</feature>
<evidence type="ECO:0000313" key="2">
    <source>
        <dbReference type="EMBL" id="KAK7264843.1"/>
    </source>
</evidence>
<proteinExistence type="predicted"/>
<dbReference type="Proteomes" id="UP001359559">
    <property type="component" value="Unassembled WGS sequence"/>
</dbReference>
<gene>
    <name evidence="2" type="ORF">RJT34_32455</name>
</gene>
<dbReference type="EMBL" id="JAYKXN010000008">
    <property type="protein sequence ID" value="KAK7264843.1"/>
    <property type="molecule type" value="Genomic_DNA"/>
</dbReference>
<evidence type="ECO:0000256" key="1">
    <source>
        <dbReference type="SAM" id="Phobius"/>
    </source>
</evidence>
<keyword evidence="1" id="KW-1133">Transmembrane helix</keyword>
<feature type="transmembrane region" description="Helical" evidence="1">
    <location>
        <begin position="68"/>
        <end position="87"/>
    </location>
</feature>
<reference evidence="2 3" key="1">
    <citation type="submission" date="2024-01" db="EMBL/GenBank/DDBJ databases">
        <title>The genomes of 5 underutilized Papilionoideae crops provide insights into root nodulation and disease resistance.</title>
        <authorList>
            <person name="Yuan L."/>
        </authorList>
    </citation>
    <scope>NUCLEOTIDE SEQUENCE [LARGE SCALE GENOMIC DNA]</scope>
    <source>
        <strain evidence="2">LY-2023</strain>
        <tissue evidence="2">Leaf</tissue>
    </source>
</reference>
<dbReference type="AlphaFoldDB" id="A0AAN9F403"/>
<keyword evidence="1" id="KW-0812">Transmembrane</keyword>
<accession>A0AAN9F403</accession>
<evidence type="ECO:0000313" key="3">
    <source>
        <dbReference type="Proteomes" id="UP001359559"/>
    </source>
</evidence>
<feature type="transmembrane region" description="Helical" evidence="1">
    <location>
        <begin position="37"/>
        <end position="56"/>
    </location>
</feature>
<keyword evidence="3" id="KW-1185">Reference proteome</keyword>
<comment type="caution">
    <text evidence="2">The sequence shown here is derived from an EMBL/GenBank/DDBJ whole genome shotgun (WGS) entry which is preliminary data.</text>
</comment>
<sequence>MILYIFMATVWIVINNYQVIGGVILKNVHTVDMQECNYVSFYMLVFSCLMIIVHKSFRVPVSPYVDAWWGYLILLSVHYVMTFRYYICKIYLDQSDGAIVLVV</sequence>
<keyword evidence="1" id="KW-0472">Membrane</keyword>
<protein>
    <submittedName>
        <fullName evidence="2">Uncharacterized protein</fullName>
    </submittedName>
</protein>
<organism evidence="2 3">
    <name type="scientific">Clitoria ternatea</name>
    <name type="common">Butterfly pea</name>
    <dbReference type="NCBI Taxonomy" id="43366"/>
    <lineage>
        <taxon>Eukaryota</taxon>
        <taxon>Viridiplantae</taxon>
        <taxon>Streptophyta</taxon>
        <taxon>Embryophyta</taxon>
        <taxon>Tracheophyta</taxon>
        <taxon>Spermatophyta</taxon>
        <taxon>Magnoliopsida</taxon>
        <taxon>eudicotyledons</taxon>
        <taxon>Gunneridae</taxon>
        <taxon>Pentapetalae</taxon>
        <taxon>rosids</taxon>
        <taxon>fabids</taxon>
        <taxon>Fabales</taxon>
        <taxon>Fabaceae</taxon>
        <taxon>Papilionoideae</taxon>
        <taxon>50 kb inversion clade</taxon>
        <taxon>NPAAA clade</taxon>
        <taxon>indigoferoid/millettioid clade</taxon>
        <taxon>Phaseoleae</taxon>
        <taxon>Clitoria</taxon>
    </lineage>
</organism>